<dbReference type="EMBL" id="VSIJ01000005">
    <property type="protein sequence ID" value="TXX67296.1"/>
    <property type="molecule type" value="Genomic_DNA"/>
</dbReference>
<sequence length="193" mass="21474">MALSLITDPSLAPVFLPLYPIFSSSDELHAAVNKLDETQAAQVNAMLDAYGFEPKEHAEGDPRKLLSLEQLPEYLGFHNGKFGFISELEIAYLANEDSSGDSQYLNDAEIKRLHQTLSDKFDTEPFHQLKKYDKTDVFFTYHSGNYDHGLCLVAFTPLVANGVSYSSPYSGDNALHDLTEAIIDFSAHGIKNH</sequence>
<proteinExistence type="predicted"/>
<organism evidence="1 2">
    <name type="scientific">Vibrio cholerae</name>
    <dbReference type="NCBI Taxonomy" id="666"/>
    <lineage>
        <taxon>Bacteria</taxon>
        <taxon>Pseudomonadati</taxon>
        <taxon>Pseudomonadota</taxon>
        <taxon>Gammaproteobacteria</taxon>
        <taxon>Vibrionales</taxon>
        <taxon>Vibrionaceae</taxon>
        <taxon>Vibrio</taxon>
    </lineage>
</organism>
<reference evidence="1 2" key="1">
    <citation type="submission" date="2019-06" db="EMBL/GenBank/DDBJ databases">
        <title>Vibrio cholerae phylogeny based on whole-genome sequencing reveals genetic diversity and population strucutre.</title>
        <authorList>
            <person name="Zhiqiu Y."/>
            <person name="Bin L."/>
            <person name="Lingyan J."/>
        </authorList>
    </citation>
    <scope>NUCLEOTIDE SEQUENCE [LARGE SCALE GENOMIC DNA]</scope>
    <source>
        <strain evidence="1 2">N2814</strain>
    </source>
</reference>
<evidence type="ECO:0000313" key="2">
    <source>
        <dbReference type="Proteomes" id="UP000323819"/>
    </source>
</evidence>
<dbReference type="RefSeq" id="WP_148521444.1">
    <property type="nucleotide sequence ID" value="NZ_VSIJ01000005.1"/>
</dbReference>
<name>A0ABD7SRY9_VIBCL</name>
<comment type="caution">
    <text evidence="1">The sequence shown here is derived from an EMBL/GenBank/DDBJ whole genome shotgun (WGS) entry which is preliminary data.</text>
</comment>
<protein>
    <submittedName>
        <fullName evidence="1">Uncharacterized protein</fullName>
    </submittedName>
</protein>
<gene>
    <name evidence="1" type="ORF">FXF03_01605</name>
</gene>
<accession>A0ABD7SRY9</accession>
<dbReference type="Proteomes" id="UP000323819">
    <property type="component" value="Unassembled WGS sequence"/>
</dbReference>
<dbReference type="AlphaFoldDB" id="A0ABD7SRY9"/>
<evidence type="ECO:0000313" key="1">
    <source>
        <dbReference type="EMBL" id="TXX67296.1"/>
    </source>
</evidence>